<dbReference type="STRING" id="1371.GCA_900166605_00318"/>
<dbReference type="SMART" id="SM00387">
    <property type="entry name" value="HATPase_c"/>
    <property type="match status" value="1"/>
</dbReference>
<keyword evidence="5" id="KW-0597">Phosphoprotein</keyword>
<keyword evidence="12" id="KW-1133">Transmembrane helix</keyword>
<feature type="transmembrane region" description="Helical" evidence="12">
    <location>
        <begin position="174"/>
        <end position="195"/>
    </location>
</feature>
<dbReference type="PANTHER" id="PTHR34220">
    <property type="entry name" value="SENSOR HISTIDINE KINASE YPDA"/>
    <property type="match status" value="1"/>
</dbReference>
<dbReference type="PANTHER" id="PTHR34220:SF7">
    <property type="entry name" value="SENSOR HISTIDINE KINASE YPDA"/>
    <property type="match status" value="1"/>
</dbReference>
<dbReference type="SUPFAM" id="SSF158472">
    <property type="entry name" value="HAMP domain-like"/>
    <property type="match status" value="1"/>
</dbReference>
<reference evidence="15 16" key="1">
    <citation type="submission" date="2019-07" db="EMBL/GenBank/DDBJ databases">
        <title>Whole genome shotgun sequence of Marinococcus halophilus NBRC 102359.</title>
        <authorList>
            <person name="Hosoyama A."/>
            <person name="Uohara A."/>
            <person name="Ohji S."/>
            <person name="Ichikawa N."/>
        </authorList>
    </citation>
    <scope>NUCLEOTIDE SEQUENCE [LARGE SCALE GENOMIC DNA]</scope>
    <source>
        <strain evidence="15 16">NBRC 102359</strain>
    </source>
</reference>
<evidence type="ECO:0000256" key="7">
    <source>
        <dbReference type="ARBA" id="ARBA00022741"/>
    </source>
</evidence>
<dbReference type="PROSITE" id="PS50885">
    <property type="entry name" value="HAMP"/>
    <property type="match status" value="1"/>
</dbReference>
<sequence>MIRSIRSKMVFFSFAFIVLFNAVAIGIYWSSERITNEYSSSFDRFVLLNSISRQAEEWTAATQQVATNPSQETWAAYYQASGEMKALTKKIAEEENQPGSVEMQSYMQLLESLEQNSETTAGFVLQGDIEKYGDKLAETEQSNTYIQESTLTLIDQSLTDYQQLYAQLQERNTAFGYFIICLFATSLLIAAFIAFKFSSSITKPVHELSQAAGEVSRGHFQGEPLRIRSGDELELLGHTFNRMRTDLHTYVGEMEKKAEMDQLMKQLELKHLQNQINPHFLFNTLNTISKMAYLEDAEETSELIGSVSSLLRYSLGNIEKEVTLREEIEVIQSYFHIQETRFRNRLSTHIDIETSELDLPIPRLTLQPVIENAFIHGVEGMEENAEVRVQVRMEDNQIVVRITDNGKGMNERQRQQLLGAGKEPEAHIGHSTGLGMQNVRRRLELFFHAEALVDVASVPSRGTTVTLRMPFREWQTGGQAG</sequence>
<dbReference type="EMBL" id="BJUN01000012">
    <property type="protein sequence ID" value="GEK59255.1"/>
    <property type="molecule type" value="Genomic_DNA"/>
</dbReference>
<dbReference type="PRINTS" id="PR00344">
    <property type="entry name" value="BCTRLSENSOR"/>
</dbReference>
<keyword evidence="9" id="KW-0067">ATP-binding</keyword>
<dbReference type="SMART" id="SM00304">
    <property type="entry name" value="HAMP"/>
    <property type="match status" value="1"/>
</dbReference>
<dbReference type="Proteomes" id="UP000321051">
    <property type="component" value="Unassembled WGS sequence"/>
</dbReference>
<comment type="subcellular location">
    <subcellularLocation>
        <location evidence="2">Cell membrane</location>
        <topology evidence="2">Multi-pass membrane protein</topology>
    </subcellularLocation>
</comment>
<dbReference type="InterPro" id="IPR050640">
    <property type="entry name" value="Bact_2-comp_sensor_kinase"/>
</dbReference>
<evidence type="ECO:0000256" key="9">
    <source>
        <dbReference type="ARBA" id="ARBA00022840"/>
    </source>
</evidence>
<evidence type="ECO:0000256" key="10">
    <source>
        <dbReference type="ARBA" id="ARBA00023012"/>
    </source>
</evidence>
<evidence type="ECO:0000313" key="16">
    <source>
        <dbReference type="Proteomes" id="UP000321051"/>
    </source>
</evidence>
<dbReference type="AlphaFoldDB" id="A0A510Y7B1"/>
<dbReference type="InterPro" id="IPR003594">
    <property type="entry name" value="HATPase_dom"/>
</dbReference>
<dbReference type="OrthoDB" id="9776552at2"/>
<keyword evidence="7" id="KW-0547">Nucleotide-binding</keyword>
<comment type="caution">
    <text evidence="15">The sequence shown here is derived from an EMBL/GenBank/DDBJ whole genome shotgun (WGS) entry which is preliminary data.</text>
</comment>
<keyword evidence="11 12" id="KW-0472">Membrane</keyword>
<accession>A0A510Y7B1</accession>
<keyword evidence="10" id="KW-0902">Two-component regulatory system</keyword>
<evidence type="ECO:0000256" key="11">
    <source>
        <dbReference type="ARBA" id="ARBA00023136"/>
    </source>
</evidence>
<dbReference type="RefSeq" id="WP_079474666.1">
    <property type="nucleotide sequence ID" value="NZ_BJUN01000012.1"/>
</dbReference>
<dbReference type="GO" id="GO:0005886">
    <property type="term" value="C:plasma membrane"/>
    <property type="evidence" value="ECO:0007669"/>
    <property type="project" value="UniProtKB-SubCell"/>
</dbReference>
<dbReference type="Gene3D" id="6.10.340.10">
    <property type="match status" value="1"/>
</dbReference>
<dbReference type="InterPro" id="IPR003660">
    <property type="entry name" value="HAMP_dom"/>
</dbReference>
<evidence type="ECO:0000256" key="8">
    <source>
        <dbReference type="ARBA" id="ARBA00022777"/>
    </source>
</evidence>
<dbReference type="CDD" id="cd06225">
    <property type="entry name" value="HAMP"/>
    <property type="match status" value="1"/>
</dbReference>
<name>A0A510Y7B1_MARHA</name>
<evidence type="ECO:0000256" key="2">
    <source>
        <dbReference type="ARBA" id="ARBA00004651"/>
    </source>
</evidence>
<keyword evidence="6" id="KW-0808">Transferase</keyword>
<feature type="domain" description="Histidine kinase" evidence="13">
    <location>
        <begin position="276"/>
        <end position="473"/>
    </location>
</feature>
<comment type="catalytic activity">
    <reaction evidence="1">
        <text>ATP + protein L-histidine = ADP + protein N-phospho-L-histidine.</text>
        <dbReference type="EC" id="2.7.13.3"/>
    </reaction>
</comment>
<feature type="domain" description="HAMP" evidence="14">
    <location>
        <begin position="199"/>
        <end position="252"/>
    </location>
</feature>
<evidence type="ECO:0000259" key="13">
    <source>
        <dbReference type="PROSITE" id="PS50109"/>
    </source>
</evidence>
<protein>
    <recommendedName>
        <fullName evidence="3">histidine kinase</fullName>
        <ecNumber evidence="3">2.7.13.3</ecNumber>
    </recommendedName>
</protein>
<dbReference type="PROSITE" id="PS50109">
    <property type="entry name" value="HIS_KIN"/>
    <property type="match status" value="1"/>
</dbReference>
<gene>
    <name evidence="15" type="ORF">MHA01_21600</name>
</gene>
<dbReference type="SUPFAM" id="SSF55874">
    <property type="entry name" value="ATPase domain of HSP90 chaperone/DNA topoisomerase II/histidine kinase"/>
    <property type="match status" value="1"/>
</dbReference>
<evidence type="ECO:0000313" key="15">
    <source>
        <dbReference type="EMBL" id="GEK59255.1"/>
    </source>
</evidence>
<organism evidence="15 16">
    <name type="scientific">Marinococcus halophilus</name>
    <dbReference type="NCBI Taxonomy" id="1371"/>
    <lineage>
        <taxon>Bacteria</taxon>
        <taxon>Bacillati</taxon>
        <taxon>Bacillota</taxon>
        <taxon>Bacilli</taxon>
        <taxon>Bacillales</taxon>
        <taxon>Bacillaceae</taxon>
        <taxon>Marinococcus</taxon>
    </lineage>
</organism>
<evidence type="ECO:0000256" key="6">
    <source>
        <dbReference type="ARBA" id="ARBA00022679"/>
    </source>
</evidence>
<proteinExistence type="predicted"/>
<evidence type="ECO:0000256" key="1">
    <source>
        <dbReference type="ARBA" id="ARBA00000085"/>
    </source>
</evidence>
<evidence type="ECO:0000256" key="12">
    <source>
        <dbReference type="SAM" id="Phobius"/>
    </source>
</evidence>
<evidence type="ECO:0000256" key="4">
    <source>
        <dbReference type="ARBA" id="ARBA00022475"/>
    </source>
</evidence>
<dbReference type="InterPro" id="IPR004358">
    <property type="entry name" value="Sig_transdc_His_kin-like_C"/>
</dbReference>
<dbReference type="Gene3D" id="3.30.565.10">
    <property type="entry name" value="Histidine kinase-like ATPase, C-terminal domain"/>
    <property type="match status" value="1"/>
</dbReference>
<dbReference type="Pfam" id="PF06580">
    <property type="entry name" value="His_kinase"/>
    <property type="match status" value="1"/>
</dbReference>
<keyword evidence="8" id="KW-0418">Kinase</keyword>
<evidence type="ECO:0000259" key="14">
    <source>
        <dbReference type="PROSITE" id="PS50885"/>
    </source>
</evidence>
<dbReference type="GO" id="GO:0005524">
    <property type="term" value="F:ATP binding"/>
    <property type="evidence" value="ECO:0007669"/>
    <property type="project" value="UniProtKB-KW"/>
</dbReference>
<dbReference type="Pfam" id="PF02518">
    <property type="entry name" value="HATPase_c"/>
    <property type="match status" value="1"/>
</dbReference>
<dbReference type="EC" id="2.7.13.3" evidence="3"/>
<evidence type="ECO:0000256" key="3">
    <source>
        <dbReference type="ARBA" id="ARBA00012438"/>
    </source>
</evidence>
<dbReference type="GO" id="GO:0000155">
    <property type="term" value="F:phosphorelay sensor kinase activity"/>
    <property type="evidence" value="ECO:0007669"/>
    <property type="project" value="InterPro"/>
</dbReference>
<keyword evidence="12" id="KW-0812">Transmembrane</keyword>
<keyword evidence="16" id="KW-1185">Reference proteome</keyword>
<evidence type="ECO:0000256" key="5">
    <source>
        <dbReference type="ARBA" id="ARBA00022553"/>
    </source>
</evidence>
<keyword evidence="4" id="KW-1003">Cell membrane</keyword>
<dbReference type="InterPro" id="IPR010559">
    <property type="entry name" value="Sig_transdc_His_kin_internal"/>
</dbReference>
<dbReference type="InterPro" id="IPR005467">
    <property type="entry name" value="His_kinase_dom"/>
</dbReference>
<dbReference type="Pfam" id="PF00672">
    <property type="entry name" value="HAMP"/>
    <property type="match status" value="1"/>
</dbReference>
<dbReference type="InterPro" id="IPR036890">
    <property type="entry name" value="HATPase_C_sf"/>
</dbReference>